<evidence type="ECO:0000313" key="10">
    <source>
        <dbReference type="Proteomes" id="UP001501599"/>
    </source>
</evidence>
<dbReference type="PANTHER" id="PTHR43227">
    <property type="entry name" value="BLL4140 PROTEIN"/>
    <property type="match status" value="1"/>
</dbReference>
<dbReference type="CDD" id="cd06261">
    <property type="entry name" value="TM_PBP2"/>
    <property type="match status" value="1"/>
</dbReference>
<name>A0ABP5MIN1_9MICO</name>
<comment type="caution">
    <text evidence="9">The sequence shown here is derived from an EMBL/GenBank/DDBJ whole genome shotgun (WGS) entry which is preliminary data.</text>
</comment>
<dbReference type="InterPro" id="IPR035906">
    <property type="entry name" value="MetI-like_sf"/>
</dbReference>
<keyword evidence="6 7" id="KW-0472">Membrane</keyword>
<dbReference type="Gene3D" id="1.10.3720.10">
    <property type="entry name" value="MetI-like"/>
    <property type="match status" value="1"/>
</dbReference>
<accession>A0ABP5MIN1</accession>
<keyword evidence="5 7" id="KW-1133">Transmembrane helix</keyword>
<protein>
    <submittedName>
        <fullName evidence="9">Sugar ABC transporter permease</fullName>
    </submittedName>
</protein>
<feature type="transmembrane region" description="Helical" evidence="7">
    <location>
        <begin position="298"/>
        <end position="317"/>
    </location>
</feature>
<feature type="transmembrane region" description="Helical" evidence="7">
    <location>
        <begin position="132"/>
        <end position="156"/>
    </location>
</feature>
<feature type="transmembrane region" description="Helical" evidence="7">
    <location>
        <begin position="235"/>
        <end position="257"/>
    </location>
</feature>
<comment type="subcellular location">
    <subcellularLocation>
        <location evidence="1 7">Cell membrane</location>
        <topology evidence="1 7">Multi-pass membrane protein</topology>
    </subcellularLocation>
</comment>
<evidence type="ECO:0000256" key="4">
    <source>
        <dbReference type="ARBA" id="ARBA00022692"/>
    </source>
</evidence>
<evidence type="ECO:0000256" key="7">
    <source>
        <dbReference type="RuleBase" id="RU363032"/>
    </source>
</evidence>
<dbReference type="InterPro" id="IPR000515">
    <property type="entry name" value="MetI-like"/>
</dbReference>
<evidence type="ECO:0000256" key="5">
    <source>
        <dbReference type="ARBA" id="ARBA00022989"/>
    </source>
</evidence>
<proteinExistence type="inferred from homology"/>
<evidence type="ECO:0000313" key="9">
    <source>
        <dbReference type="EMBL" id="GAA2173877.1"/>
    </source>
</evidence>
<keyword evidence="10" id="KW-1185">Reference proteome</keyword>
<keyword evidence="4 7" id="KW-0812">Transmembrane</keyword>
<dbReference type="RefSeq" id="WP_344342755.1">
    <property type="nucleotide sequence ID" value="NZ_BAAAQT010000006.1"/>
</dbReference>
<dbReference type="Pfam" id="PF00528">
    <property type="entry name" value="BPD_transp_1"/>
    <property type="match status" value="1"/>
</dbReference>
<evidence type="ECO:0000256" key="6">
    <source>
        <dbReference type="ARBA" id="ARBA00023136"/>
    </source>
</evidence>
<sequence length="325" mass="34853">MVQTQVPTAASPAATAVAAPPDRRVGARDRRRASVLPYALLAPATIVVLAIIGWPLLQLVILSFQEFGRAQVFGRPAEWVGLDNYARVLADPVFWEVLGRTAGFAAVCVAITMVVGTLVALLLQRLPAPFRILLSVGLLLAWSMPALTTTIVWGWMFDTEYGVVNQVLRDGLGLAQFDRHSWLIDPMSFLGVAVVIIVWGAIPFVAFTVFAGLTQVPGEQLEAAALDGAGPVQRFLAIVLPQVAPILVIATILQIIWDLRVFTQIFALQDIGGIRAETSTLGVYIYQTAIAGGEFGEGGALAIITMLVISVASIALVRRMLRSDA</sequence>
<reference evidence="10" key="1">
    <citation type="journal article" date="2019" name="Int. J. Syst. Evol. Microbiol.">
        <title>The Global Catalogue of Microorganisms (GCM) 10K type strain sequencing project: providing services to taxonomists for standard genome sequencing and annotation.</title>
        <authorList>
            <consortium name="The Broad Institute Genomics Platform"/>
            <consortium name="The Broad Institute Genome Sequencing Center for Infectious Disease"/>
            <person name="Wu L."/>
            <person name="Ma J."/>
        </authorList>
    </citation>
    <scope>NUCLEOTIDE SEQUENCE [LARGE SCALE GENOMIC DNA]</scope>
    <source>
        <strain evidence="10">JCM 16026</strain>
    </source>
</reference>
<evidence type="ECO:0000256" key="3">
    <source>
        <dbReference type="ARBA" id="ARBA00022475"/>
    </source>
</evidence>
<dbReference type="PANTHER" id="PTHR43227:SF8">
    <property type="entry name" value="DIACETYLCHITOBIOSE UPTAKE SYSTEM PERMEASE PROTEIN DASB"/>
    <property type="match status" value="1"/>
</dbReference>
<comment type="similarity">
    <text evidence="7">Belongs to the binding-protein-dependent transport system permease family.</text>
</comment>
<organism evidence="9 10">
    <name type="scientific">Agrococcus versicolor</name>
    <dbReference type="NCBI Taxonomy" id="501482"/>
    <lineage>
        <taxon>Bacteria</taxon>
        <taxon>Bacillati</taxon>
        <taxon>Actinomycetota</taxon>
        <taxon>Actinomycetes</taxon>
        <taxon>Micrococcales</taxon>
        <taxon>Microbacteriaceae</taxon>
        <taxon>Agrococcus</taxon>
    </lineage>
</organism>
<keyword evidence="3" id="KW-1003">Cell membrane</keyword>
<evidence type="ECO:0000256" key="1">
    <source>
        <dbReference type="ARBA" id="ARBA00004651"/>
    </source>
</evidence>
<dbReference type="PROSITE" id="PS50928">
    <property type="entry name" value="ABC_TM1"/>
    <property type="match status" value="1"/>
</dbReference>
<feature type="domain" description="ABC transmembrane type-1" evidence="8">
    <location>
        <begin position="98"/>
        <end position="316"/>
    </location>
</feature>
<gene>
    <name evidence="9" type="ORF">GCM10009846_17620</name>
</gene>
<feature type="transmembrane region" description="Helical" evidence="7">
    <location>
        <begin position="35"/>
        <end position="57"/>
    </location>
</feature>
<dbReference type="InterPro" id="IPR050809">
    <property type="entry name" value="UgpAE/MalFG_permease"/>
</dbReference>
<feature type="transmembrane region" description="Helical" evidence="7">
    <location>
        <begin position="102"/>
        <end position="123"/>
    </location>
</feature>
<dbReference type="Proteomes" id="UP001501599">
    <property type="component" value="Unassembled WGS sequence"/>
</dbReference>
<keyword evidence="2 7" id="KW-0813">Transport</keyword>
<evidence type="ECO:0000256" key="2">
    <source>
        <dbReference type="ARBA" id="ARBA00022448"/>
    </source>
</evidence>
<dbReference type="EMBL" id="BAAAQT010000006">
    <property type="protein sequence ID" value="GAA2173877.1"/>
    <property type="molecule type" value="Genomic_DNA"/>
</dbReference>
<feature type="transmembrane region" description="Helical" evidence="7">
    <location>
        <begin position="189"/>
        <end position="214"/>
    </location>
</feature>
<evidence type="ECO:0000259" key="8">
    <source>
        <dbReference type="PROSITE" id="PS50928"/>
    </source>
</evidence>
<dbReference type="SUPFAM" id="SSF161098">
    <property type="entry name" value="MetI-like"/>
    <property type="match status" value="1"/>
</dbReference>